<dbReference type="GO" id="GO:0031047">
    <property type="term" value="P:regulatory ncRNA-mediated gene silencing"/>
    <property type="evidence" value="ECO:0007669"/>
    <property type="project" value="InterPro"/>
</dbReference>
<comment type="caution">
    <text evidence="2">The sequence shown here is derived from an EMBL/GenBank/DDBJ whole genome shotgun (WGS) entry which is preliminary data.</text>
</comment>
<organism evidence="2 3">
    <name type="scientific">Glutinoglossum americanum</name>
    <dbReference type="NCBI Taxonomy" id="1670608"/>
    <lineage>
        <taxon>Eukaryota</taxon>
        <taxon>Fungi</taxon>
        <taxon>Dikarya</taxon>
        <taxon>Ascomycota</taxon>
        <taxon>Pezizomycotina</taxon>
        <taxon>Geoglossomycetes</taxon>
        <taxon>Geoglossales</taxon>
        <taxon>Geoglossaceae</taxon>
        <taxon>Glutinoglossum</taxon>
    </lineage>
</organism>
<dbReference type="EMBL" id="JAGHQL010000002">
    <property type="protein sequence ID" value="KAH0547644.1"/>
    <property type="molecule type" value="Genomic_DNA"/>
</dbReference>
<feature type="region of interest" description="Disordered" evidence="1">
    <location>
        <begin position="476"/>
        <end position="495"/>
    </location>
</feature>
<dbReference type="AlphaFoldDB" id="A0A9P8IDQ3"/>
<proteinExistence type="predicted"/>
<feature type="compositionally biased region" description="Basic residues" evidence="1">
    <location>
        <begin position="66"/>
        <end position="76"/>
    </location>
</feature>
<dbReference type="Proteomes" id="UP000698800">
    <property type="component" value="Unassembled WGS sequence"/>
</dbReference>
<reference evidence="2" key="1">
    <citation type="submission" date="2021-03" db="EMBL/GenBank/DDBJ databases">
        <title>Comparative genomics and phylogenomic investigation of the class Geoglossomycetes provide insights into ecological specialization and systematics.</title>
        <authorList>
            <person name="Melie T."/>
            <person name="Pirro S."/>
            <person name="Miller A.N."/>
            <person name="Quandt A."/>
        </authorList>
    </citation>
    <scope>NUCLEOTIDE SEQUENCE</scope>
    <source>
        <strain evidence="2">GBOQ0MN5Z8</strain>
    </source>
</reference>
<evidence type="ECO:0000256" key="1">
    <source>
        <dbReference type="SAM" id="MobiDB-lite"/>
    </source>
</evidence>
<gene>
    <name evidence="2" type="ORF">FGG08_000133</name>
</gene>
<name>A0A9P8IDQ3_9PEZI</name>
<dbReference type="OrthoDB" id="435402at2759"/>
<sequence length="495" mass="56122">MPLLALSLELDANHLDHSVNWALSSTSMSAIDFVTAPEQGREEVWEDSKWGDDNGEMPPAVETVPKKKKKKKNNKSKVKKITGFEENYTDAPMTPAEYAEEMENIYNPSRTFAERIEACIQRYRAKRKFDSHRKDLFDKYLSLGGIETGPKMFGGGLDAKAADSMDAQEIVIMTATDYVGKDKSSLEMSGQQNSEWVVDFEAVAKGYFSHKIPTYFDITDPKEIKLCTSVVRNFLNYVLHHNVCPEYNDQVYAARAICDLAENQLSAVVAVSHKLQGDFNKACSTLFGGHYRDLYVEDQELVKEMGLIVGMSDENARKIVHTGLAAMGTLEQCQQAKTEGLKVTREENIGFEVTEILRADEDTRNFFKSIFGGEIKCLGTLRGRQWTNPDWLEEDESEGEEEGAIKCLDEYEFWVEEDALEHLVVGMKVEVAARYLNCGFWYFDIIFNVHCSFFTYLENERMSSYKEYTGIDETDSQKDIGFDEGEAELEEGISA</sequence>
<feature type="compositionally biased region" description="Acidic residues" evidence="1">
    <location>
        <begin position="482"/>
        <end position="495"/>
    </location>
</feature>
<keyword evidence="3" id="KW-1185">Reference proteome</keyword>
<dbReference type="InterPro" id="IPR018606">
    <property type="entry name" value="Arb1"/>
</dbReference>
<dbReference type="GO" id="GO:0033167">
    <property type="term" value="C:ARC complex"/>
    <property type="evidence" value="ECO:0007669"/>
    <property type="project" value="InterPro"/>
</dbReference>
<evidence type="ECO:0000313" key="3">
    <source>
        <dbReference type="Proteomes" id="UP000698800"/>
    </source>
</evidence>
<protein>
    <submittedName>
        <fullName evidence="2">Uncharacterized protein</fullName>
    </submittedName>
</protein>
<evidence type="ECO:0000313" key="2">
    <source>
        <dbReference type="EMBL" id="KAH0547644.1"/>
    </source>
</evidence>
<feature type="region of interest" description="Disordered" evidence="1">
    <location>
        <begin position="47"/>
        <end position="76"/>
    </location>
</feature>
<accession>A0A9P8IDQ3</accession>
<dbReference type="Pfam" id="PF09692">
    <property type="entry name" value="Arb1"/>
    <property type="match status" value="1"/>
</dbReference>